<feature type="domain" description="C2" evidence="3">
    <location>
        <begin position="239"/>
        <end position="358"/>
    </location>
</feature>
<feature type="transmembrane region" description="Helical" evidence="2">
    <location>
        <begin position="20"/>
        <end position="41"/>
    </location>
</feature>
<evidence type="ECO:0000256" key="2">
    <source>
        <dbReference type="SAM" id="Phobius"/>
    </source>
</evidence>
<dbReference type="GeneTree" id="ENSGT00530000063764"/>
<dbReference type="InterPro" id="IPR040885">
    <property type="entry name" value="SMP_C2CD2L"/>
</dbReference>
<dbReference type="PANTHER" id="PTHR21119:SF7">
    <property type="entry name" value="C2 DOMAIN-CONTAINING PROTEIN 2"/>
    <property type="match status" value="1"/>
</dbReference>
<accession>A0A3B3QA00</accession>
<dbReference type="Gene3D" id="2.60.40.150">
    <property type="entry name" value="C2 domain"/>
    <property type="match status" value="1"/>
</dbReference>
<dbReference type="Pfam" id="PF00168">
    <property type="entry name" value="C2"/>
    <property type="match status" value="1"/>
</dbReference>
<sequence length="677" mass="73326">MSFLDDVWGYFPLEDVQWLFLITLFITSVVTVLVYLVQYFYGDPGLRRSGVAAADSGEAGALLNWALSLKSWRCQWRRAWVKALNDEAKKSGSPMLLSFEEDGQQSSELEVTHVSSFRTSEECKSVRCQVTGSKLEFSLSVLSQIAAAAPLRYAVTVSPLQLQLDLQMRETAGEVQVSWVLSSVDSWDLRLTPSYSQGYTAAPSSAEVRDRVRHVLCEAQPFVLLTSQPTQGVELKEAHNKSLQVALPPKPPRAHDWKLLVKNIRMDLDGEDSGAAGSADLYCLLRLDDPPQRFTSAVSRNTSSPSWEQPFIFELSGRSKELNLQVLDDGKPLESSLVGEVLVPFNLVKKHPAGLQTFALKAKDKVVGSLSTEFTYLEPSEVRSWQTPTPAPAKKVEMDRTVMPCGTVVTTVTAVKSKPGRALSFGARSESPLKAPQKLPERLTPEKSAGAATVSKALSSSDTELMMLNGTDPVAEAAIRQLHKSAKQKLKSPVKKSTIIISGVAKTPLSQDDEMTLMAGYAAAMDASMTETPLSASTSVASVQDSTVRDSTARKPSDPREGPSGIEPSADWDDQPVPDPDTDKKSALSLCISETDSKKRKEETSANQKLLPAEQLLAQECQALLSAPAPAQGSGDEPVSQRPGVPGPTRPDRQGAPDGHLQPPSQQEAAAKEQDGS</sequence>
<reference evidence="4" key="1">
    <citation type="submission" date="2025-08" db="UniProtKB">
        <authorList>
            <consortium name="Ensembl"/>
        </authorList>
    </citation>
    <scope>IDENTIFICATION</scope>
</reference>
<feature type="region of interest" description="Disordered" evidence="1">
    <location>
        <begin position="535"/>
        <end position="677"/>
    </location>
</feature>
<evidence type="ECO:0000313" key="5">
    <source>
        <dbReference type="Proteomes" id="UP000261540"/>
    </source>
</evidence>
<dbReference type="PANTHER" id="PTHR21119">
    <property type="entry name" value="C2 DOMAIN-CONTAINING PROTEIN"/>
    <property type="match status" value="1"/>
</dbReference>
<keyword evidence="2" id="KW-1133">Transmembrane helix</keyword>
<organism evidence="4 5">
    <name type="scientific">Paramormyrops kingsleyae</name>
    <dbReference type="NCBI Taxonomy" id="1676925"/>
    <lineage>
        <taxon>Eukaryota</taxon>
        <taxon>Metazoa</taxon>
        <taxon>Chordata</taxon>
        <taxon>Craniata</taxon>
        <taxon>Vertebrata</taxon>
        <taxon>Euteleostomi</taxon>
        <taxon>Actinopterygii</taxon>
        <taxon>Neopterygii</taxon>
        <taxon>Teleostei</taxon>
        <taxon>Osteoglossocephala</taxon>
        <taxon>Osteoglossomorpha</taxon>
        <taxon>Osteoglossiformes</taxon>
        <taxon>Mormyridae</taxon>
        <taxon>Paramormyrops</taxon>
    </lineage>
</organism>
<dbReference type="Ensembl" id="ENSPKIT00000026950.1">
    <property type="protein sequence ID" value="ENSPKIP00000002993.1"/>
    <property type="gene ID" value="ENSPKIG00000020677.1"/>
</dbReference>
<reference evidence="4" key="2">
    <citation type="submission" date="2025-09" db="UniProtKB">
        <authorList>
            <consortium name="Ensembl"/>
        </authorList>
    </citation>
    <scope>IDENTIFICATION</scope>
</reference>
<dbReference type="STRING" id="1676925.ENSPKIP00000002993"/>
<protein>
    <submittedName>
        <fullName evidence="4">C2 calcium dependent domain containing 2</fullName>
    </submittedName>
</protein>
<dbReference type="InterPro" id="IPR035892">
    <property type="entry name" value="C2_domain_sf"/>
</dbReference>
<proteinExistence type="predicted"/>
<dbReference type="InterPro" id="IPR000008">
    <property type="entry name" value="C2_dom"/>
</dbReference>
<dbReference type="CDD" id="cd21682">
    <property type="entry name" value="SMP_C2CD2"/>
    <property type="match status" value="1"/>
</dbReference>
<evidence type="ECO:0000313" key="4">
    <source>
        <dbReference type="Ensembl" id="ENSPKIP00000002993.1"/>
    </source>
</evidence>
<dbReference type="AlphaFoldDB" id="A0A3B3QA00"/>
<keyword evidence="2" id="KW-0472">Membrane</keyword>
<feature type="compositionally biased region" description="Low complexity" evidence="1">
    <location>
        <begin position="608"/>
        <end position="627"/>
    </location>
</feature>
<dbReference type="SMART" id="SM00239">
    <property type="entry name" value="C2"/>
    <property type="match status" value="1"/>
</dbReference>
<dbReference type="SUPFAM" id="SSF49562">
    <property type="entry name" value="C2 domain (Calcium/lipid-binding domain, CaLB)"/>
    <property type="match status" value="1"/>
</dbReference>
<evidence type="ECO:0000256" key="1">
    <source>
        <dbReference type="SAM" id="MobiDB-lite"/>
    </source>
</evidence>
<name>A0A3B3QA00_9TELE</name>
<dbReference type="Pfam" id="PF18696">
    <property type="entry name" value="SMP_C2CD2L"/>
    <property type="match status" value="1"/>
</dbReference>
<feature type="compositionally biased region" description="Basic and acidic residues" evidence="1">
    <location>
        <begin position="595"/>
        <end position="604"/>
    </location>
</feature>
<feature type="compositionally biased region" description="Basic and acidic residues" evidence="1">
    <location>
        <begin position="547"/>
        <end position="561"/>
    </location>
</feature>
<feature type="compositionally biased region" description="Polar residues" evidence="1">
    <location>
        <begin position="535"/>
        <end position="546"/>
    </location>
</feature>
<keyword evidence="5" id="KW-1185">Reference proteome</keyword>
<feature type="region of interest" description="Disordered" evidence="1">
    <location>
        <begin position="423"/>
        <end position="453"/>
    </location>
</feature>
<dbReference type="InterPro" id="IPR039934">
    <property type="entry name" value="C2CD2/C2CD2L"/>
</dbReference>
<dbReference type="PROSITE" id="PS50004">
    <property type="entry name" value="C2"/>
    <property type="match status" value="1"/>
</dbReference>
<evidence type="ECO:0000259" key="3">
    <source>
        <dbReference type="PROSITE" id="PS50004"/>
    </source>
</evidence>
<keyword evidence="2" id="KW-0812">Transmembrane</keyword>
<dbReference type="Proteomes" id="UP000261540">
    <property type="component" value="Unplaced"/>
</dbReference>